<dbReference type="GO" id="GO:0042840">
    <property type="term" value="P:D-glucuronate catabolic process"/>
    <property type="evidence" value="ECO:0007669"/>
    <property type="project" value="TreeGrafter"/>
</dbReference>
<reference evidence="2" key="2">
    <citation type="submission" date="2023-08" db="EMBL/GenBank/DDBJ databases">
        <authorList>
            <person name="Luo J."/>
        </authorList>
    </citation>
    <scope>NUCLEOTIDE SEQUENCE</scope>
    <source>
        <strain evidence="2">DSM 25064</strain>
    </source>
</reference>
<feature type="domain" description="Phospholipid/glycerol acyltransferase" evidence="1">
    <location>
        <begin position="88"/>
        <end position="191"/>
    </location>
</feature>
<keyword evidence="2" id="KW-0808">Transferase</keyword>
<comment type="caution">
    <text evidence="2">The sequence shown here is derived from an EMBL/GenBank/DDBJ whole genome shotgun (WGS) entry which is preliminary data.</text>
</comment>
<dbReference type="Pfam" id="PF01553">
    <property type="entry name" value="Acyltransferase"/>
    <property type="match status" value="1"/>
</dbReference>
<dbReference type="GO" id="GO:0019698">
    <property type="term" value="P:D-galacturonate catabolic process"/>
    <property type="evidence" value="ECO:0007669"/>
    <property type="project" value="TreeGrafter"/>
</dbReference>
<dbReference type="PANTHER" id="PTHR30068:SF3">
    <property type="entry name" value="PHOSPHOLIPID_GLYCEROL ACYLTRANSFERASE DOMAIN-CONTAINING PROTEIN"/>
    <property type="match status" value="1"/>
</dbReference>
<keyword evidence="2" id="KW-0012">Acyltransferase</keyword>
<dbReference type="GO" id="GO:0016746">
    <property type="term" value="F:acyltransferase activity"/>
    <property type="evidence" value="ECO:0007669"/>
    <property type="project" value="UniProtKB-KW"/>
</dbReference>
<name>A0AAW8B276_9GAMM</name>
<protein>
    <submittedName>
        <fullName evidence="2">1-acyl-sn-glycerol-3-phosphate acyltransferase</fullName>
    </submittedName>
</protein>
<evidence type="ECO:0000313" key="3">
    <source>
        <dbReference type="Proteomes" id="UP001178354"/>
    </source>
</evidence>
<evidence type="ECO:0000259" key="1">
    <source>
        <dbReference type="Pfam" id="PF01553"/>
    </source>
</evidence>
<dbReference type="RefSeq" id="WP_305169511.1">
    <property type="nucleotide sequence ID" value="NZ_JAUUUU010000001.1"/>
</dbReference>
<dbReference type="PANTHER" id="PTHR30068">
    <property type="entry name" value="URONATE ISOMERASE"/>
    <property type="match status" value="1"/>
</dbReference>
<keyword evidence="3" id="KW-1185">Reference proteome</keyword>
<organism evidence="2 3">
    <name type="scientific">Porticoccus litoralis</name>
    <dbReference type="NCBI Taxonomy" id="434086"/>
    <lineage>
        <taxon>Bacteria</taxon>
        <taxon>Pseudomonadati</taxon>
        <taxon>Pseudomonadota</taxon>
        <taxon>Gammaproteobacteria</taxon>
        <taxon>Cellvibrionales</taxon>
        <taxon>Porticoccaceae</taxon>
        <taxon>Porticoccus</taxon>
    </lineage>
</organism>
<dbReference type="AlphaFoldDB" id="A0AAW8B276"/>
<dbReference type="EMBL" id="JAUUUU010000001">
    <property type="protein sequence ID" value="MDP1519998.1"/>
    <property type="molecule type" value="Genomic_DNA"/>
</dbReference>
<gene>
    <name evidence="2" type="ORF">Q8A57_03360</name>
</gene>
<dbReference type="SUPFAM" id="SSF69593">
    <property type="entry name" value="Glycerol-3-phosphate (1)-acyltransferase"/>
    <property type="match status" value="1"/>
</dbReference>
<reference evidence="2" key="1">
    <citation type="journal article" date="2010" name="Int. J. Syst. Evol. Microbiol.">
        <title>Porticoccus litoralis gen. nov., sp. nov., a gammaproteobacterium isolated from the Yellow Sea.</title>
        <authorList>
            <person name="Oh H.M."/>
            <person name="Kim H."/>
            <person name="Kim K.M."/>
            <person name="Min G.S."/>
            <person name="Cho J.C."/>
        </authorList>
    </citation>
    <scope>NUCLEOTIDE SEQUENCE</scope>
    <source>
        <strain evidence="2">DSM 25064</strain>
    </source>
</reference>
<accession>A0AAW8B276</accession>
<dbReference type="Proteomes" id="UP001178354">
    <property type="component" value="Unassembled WGS sequence"/>
</dbReference>
<evidence type="ECO:0000313" key="2">
    <source>
        <dbReference type="EMBL" id="MDP1519998.1"/>
    </source>
</evidence>
<sequence>MNEFDDIRPYYDSEVPEVLARLAASREFVDTLMSIKYPRLGRYAPWLMRPLIARVLRHSFEKIHNVRDFQEAVGESMGKLLKKIECHLTVSGQDKLSSESSYLFISNHRDIAMDPAFVNFVRYHAGYDTVRIAIGDNLMSKEFASDLMRINKSFIVKRSVEGRREKLNALLQLSRYIRFSLVEEHASVWIAQREGRAKDGVDKTEKALLKMLSLSKQKEQTFADAIRELKVVPVAISYELDPLDAAKGRELYAKQTEGVYRKEAHEDLLSIYQGIVGRKGAVHVAFGDPLEEGIDTPEEMAEAVDRQIIGNYRLHPSNLIAYEMLEGKVPELAQWKSVFSGSWPQKVREFEERLNAVPQAHREIILNMYANPVRSKLRLGLD</sequence>
<proteinExistence type="predicted"/>
<dbReference type="InterPro" id="IPR002123">
    <property type="entry name" value="Plipid/glycerol_acylTrfase"/>
</dbReference>